<protein>
    <submittedName>
        <fullName evidence="2">Uncharacterized protein</fullName>
    </submittedName>
</protein>
<sequence length="81" mass="7842">MKHWLFPIIAAACLWGCSDEPSSTPSGSGGGSSSSSSSAGGGGGGSPAARVSCIDAPDVLARPPSGALPCEYVPPGLSLPR</sequence>
<comment type="caution">
    <text evidence="2">The sequence shown here is derived from an EMBL/GenBank/DDBJ whole genome shotgun (WGS) entry which is preliminary data.</text>
</comment>
<name>A0A6N7PMN6_9BACT</name>
<dbReference type="Proteomes" id="UP000440224">
    <property type="component" value="Unassembled WGS sequence"/>
</dbReference>
<evidence type="ECO:0000313" key="2">
    <source>
        <dbReference type="EMBL" id="MRG91414.1"/>
    </source>
</evidence>
<proteinExistence type="predicted"/>
<feature type="region of interest" description="Disordered" evidence="1">
    <location>
        <begin position="20"/>
        <end position="50"/>
    </location>
</feature>
<evidence type="ECO:0000256" key="1">
    <source>
        <dbReference type="SAM" id="MobiDB-lite"/>
    </source>
</evidence>
<dbReference type="RefSeq" id="WP_153818206.1">
    <property type="nucleotide sequence ID" value="NZ_WJIE01000001.1"/>
</dbReference>
<dbReference type="AlphaFoldDB" id="A0A6N7PMN6"/>
<keyword evidence="3" id="KW-1185">Reference proteome</keyword>
<dbReference type="EMBL" id="WJIE01000001">
    <property type="protein sequence ID" value="MRG91414.1"/>
    <property type="molecule type" value="Genomic_DNA"/>
</dbReference>
<organism evidence="2 3">
    <name type="scientific">Polyangium spumosum</name>
    <dbReference type="NCBI Taxonomy" id="889282"/>
    <lineage>
        <taxon>Bacteria</taxon>
        <taxon>Pseudomonadati</taxon>
        <taxon>Myxococcota</taxon>
        <taxon>Polyangia</taxon>
        <taxon>Polyangiales</taxon>
        <taxon>Polyangiaceae</taxon>
        <taxon>Polyangium</taxon>
    </lineage>
</organism>
<evidence type="ECO:0000313" key="3">
    <source>
        <dbReference type="Proteomes" id="UP000440224"/>
    </source>
</evidence>
<gene>
    <name evidence="2" type="ORF">GF068_05680</name>
</gene>
<reference evidence="2 3" key="1">
    <citation type="submission" date="2019-10" db="EMBL/GenBank/DDBJ databases">
        <title>A soil myxobacterium in the family Polyangiaceae.</title>
        <authorList>
            <person name="Li Y."/>
            <person name="Wang J."/>
        </authorList>
    </citation>
    <scope>NUCLEOTIDE SEQUENCE [LARGE SCALE GENOMIC DNA]</scope>
    <source>
        <strain evidence="2 3">DSM 14734</strain>
    </source>
</reference>
<accession>A0A6N7PMN6</accession>
<dbReference type="OrthoDB" id="5522015at2"/>